<evidence type="ECO:0000259" key="2">
    <source>
        <dbReference type="Pfam" id="PF07727"/>
    </source>
</evidence>
<dbReference type="Gene3D" id="3.30.70.270">
    <property type="match status" value="1"/>
</dbReference>
<feature type="region of interest" description="Disordered" evidence="1">
    <location>
        <begin position="664"/>
        <end position="687"/>
    </location>
</feature>
<dbReference type="InterPro" id="IPR041588">
    <property type="entry name" value="Integrase_H2C2"/>
</dbReference>
<evidence type="ECO:0000313" key="4">
    <source>
        <dbReference type="EMBL" id="GEU37233.1"/>
    </source>
</evidence>
<sequence>MQSLSGKLAALNRFISRSAEKSLPFFKTLKNITKENKDDYRWTEDAELAFQELKKTILNLPSLITPIPKEMLYVYFSTSQEVKLALALRHVSRRLRRYFEARLIKVITDQPIKQILSKAKSFWRLARYSIKLGAHNISYEPCNVIKGQVLVDFINEVPVGGEALVPRCTPYIVDHQTDCKEEWVLYTDGVSSTKGVEAGLVLISPTKTKYTYALRLNFISTNNPSEYEVLLAGLRIAEKIKANYVIREIHMGACSMHLKAKSVVAKVIRPWYYWPTMHWDTREETRKCDSCQTHSPVPKLPKTLMTSFMAPWLFFQWAMDVLGPLSKAPGKVKFVIMAINYFTKWIEEDPLSRTTRKETESERNVLSSRSRNDTHTDYADINSVNDKQPMAEVDRTTTPESTNMSHEGREIDQNANTKKVNCRVKVQSPKTINSNKPIEPMILTQKSGRQIVTRHRFSPNKSSDVHEKTNTPRSYLRWKPTGRIFKTAGLRWIPTGKMFTDSTTMVDNEPLNGSNEDITNTYECEQTLNVSAGTLNLNVDTSFNPKEERLRVWLLKRLMSKNQVPQGIHKQEQSPNSVKEQQRAYFDDPCHEPLHKVYISQGSSSNCALSSKEEKSSCFLPFSLTMICSHMLGYYSSGSTIDLPASEVLALIAEVVAPKPVVSTELPSSTTVDQDAPSPKNDSESSFSDVIPTVVHTAAPNSEHITKWTKDHHLDNIIGELEGLVSTRLQLYEQALFCYYDAFLTSVEPKNYKDALTQAYKVMDITLKWIYKVKLDELGGILKNKARLVARGYHQEEEIDFAAHICCSHEYDRLSNRCLEGFLNGILREEVYVSQPDGFVDKENLNHVYKLKKALYGLKQAPRAWYDLLLKFLLSQEFSKGTMDPTLFIRRRGKDILQSKYALESLKKYGMESSNPVDTPTVEKYKLDEDPQGKAVDPTHYHGMVGKAYQKALTCCKKDFKYLRGTVNRGLWYPKDSSIALTAYADADHAGFQDTRRSTSGRMQLLGERLVSWSSKSAIALCCNNVQHSRSKHIDIKFHFIKEQVENEVVKLYFVNTRYQLANIFTKPLSREIIEFLINKLGMRIFTPKTLKQLADEAEE</sequence>
<dbReference type="CDD" id="cd09272">
    <property type="entry name" value="RNase_HI_RT_Ty1"/>
    <property type="match status" value="1"/>
</dbReference>
<accession>A0A6L2JJN7</accession>
<feature type="domain" description="Integrase zinc-binding" evidence="3">
    <location>
        <begin position="243"/>
        <end position="295"/>
    </location>
</feature>
<dbReference type="Gene3D" id="1.10.340.70">
    <property type="match status" value="1"/>
</dbReference>
<reference evidence="4" key="1">
    <citation type="journal article" date="2019" name="Sci. Rep.">
        <title>Draft genome of Tanacetum cinerariifolium, the natural source of mosquito coil.</title>
        <authorList>
            <person name="Yamashiro T."/>
            <person name="Shiraishi A."/>
            <person name="Satake H."/>
            <person name="Nakayama K."/>
        </authorList>
    </citation>
    <scope>NUCLEOTIDE SEQUENCE</scope>
</reference>
<dbReference type="InterPro" id="IPR043502">
    <property type="entry name" value="DNA/RNA_pol_sf"/>
</dbReference>
<dbReference type="PANTHER" id="PTHR48475">
    <property type="entry name" value="RIBONUCLEASE H"/>
    <property type="match status" value="1"/>
</dbReference>
<evidence type="ECO:0000256" key="1">
    <source>
        <dbReference type="SAM" id="MobiDB-lite"/>
    </source>
</evidence>
<proteinExistence type="predicted"/>
<dbReference type="InterPro" id="IPR012337">
    <property type="entry name" value="RNaseH-like_sf"/>
</dbReference>
<feature type="compositionally biased region" description="Basic and acidic residues" evidence="1">
    <location>
        <begin position="353"/>
        <end position="363"/>
    </location>
</feature>
<gene>
    <name evidence="4" type="ORF">Tci_009211</name>
</gene>
<evidence type="ECO:0000259" key="3">
    <source>
        <dbReference type="Pfam" id="PF17921"/>
    </source>
</evidence>
<dbReference type="PANTHER" id="PTHR48475:SF2">
    <property type="entry name" value="RIBONUCLEASE H"/>
    <property type="match status" value="1"/>
</dbReference>
<dbReference type="InterPro" id="IPR013103">
    <property type="entry name" value="RVT_2"/>
</dbReference>
<protein>
    <submittedName>
        <fullName evidence="4">Retrovirus-related Pol polyprotein from transposon TNT 1-94</fullName>
    </submittedName>
</protein>
<dbReference type="SUPFAM" id="SSF53098">
    <property type="entry name" value="Ribonuclease H-like"/>
    <property type="match status" value="1"/>
</dbReference>
<dbReference type="Pfam" id="PF07727">
    <property type="entry name" value="RVT_2"/>
    <property type="match status" value="1"/>
</dbReference>
<comment type="caution">
    <text evidence="4">The sequence shown here is derived from an EMBL/GenBank/DDBJ whole genome shotgun (WGS) entry which is preliminary data.</text>
</comment>
<dbReference type="SUPFAM" id="SSF56672">
    <property type="entry name" value="DNA/RNA polymerases"/>
    <property type="match status" value="1"/>
</dbReference>
<feature type="domain" description="Reverse transcriptase Ty1/copia-type" evidence="2">
    <location>
        <begin position="763"/>
        <end position="895"/>
    </location>
</feature>
<name>A0A6L2JJN7_TANCI</name>
<dbReference type="InterPro" id="IPR043128">
    <property type="entry name" value="Rev_trsase/Diguanyl_cyclase"/>
</dbReference>
<dbReference type="EMBL" id="BKCJ010000903">
    <property type="protein sequence ID" value="GEU37233.1"/>
    <property type="molecule type" value="Genomic_DNA"/>
</dbReference>
<dbReference type="AlphaFoldDB" id="A0A6L2JJN7"/>
<dbReference type="Pfam" id="PF17921">
    <property type="entry name" value="Integrase_H2C2"/>
    <property type="match status" value="1"/>
</dbReference>
<feature type="region of interest" description="Disordered" evidence="1">
    <location>
        <begin position="353"/>
        <end position="392"/>
    </location>
</feature>
<organism evidence="4">
    <name type="scientific">Tanacetum cinerariifolium</name>
    <name type="common">Dalmatian daisy</name>
    <name type="synonym">Chrysanthemum cinerariifolium</name>
    <dbReference type="NCBI Taxonomy" id="118510"/>
    <lineage>
        <taxon>Eukaryota</taxon>
        <taxon>Viridiplantae</taxon>
        <taxon>Streptophyta</taxon>
        <taxon>Embryophyta</taxon>
        <taxon>Tracheophyta</taxon>
        <taxon>Spermatophyta</taxon>
        <taxon>Magnoliopsida</taxon>
        <taxon>eudicotyledons</taxon>
        <taxon>Gunneridae</taxon>
        <taxon>Pentapetalae</taxon>
        <taxon>asterids</taxon>
        <taxon>campanulids</taxon>
        <taxon>Asterales</taxon>
        <taxon>Asteraceae</taxon>
        <taxon>Asteroideae</taxon>
        <taxon>Anthemideae</taxon>
        <taxon>Anthemidinae</taxon>
        <taxon>Tanacetum</taxon>
    </lineage>
</organism>